<evidence type="ECO:0000256" key="13">
    <source>
        <dbReference type="PIRSR" id="PIRSR606262-2"/>
    </source>
</evidence>
<protein>
    <recommendedName>
        <fullName evidence="5 15">Cytidine deaminase</fullName>
        <ecNumber evidence="4 15">3.5.4.5</ecNumber>
    </recommendedName>
    <alternativeName>
        <fullName evidence="9 15">Cytidine aminohydrolase</fullName>
    </alternativeName>
</protein>
<dbReference type="PANTHER" id="PTHR11644:SF2">
    <property type="entry name" value="CYTIDINE DEAMINASE"/>
    <property type="match status" value="1"/>
</dbReference>
<dbReference type="InterPro" id="IPR002125">
    <property type="entry name" value="CMP_dCMP_dom"/>
</dbReference>
<evidence type="ECO:0000256" key="5">
    <source>
        <dbReference type="ARBA" id="ARBA00018266"/>
    </source>
</evidence>
<feature type="binding site" evidence="14">
    <location>
        <position position="52"/>
    </location>
    <ligand>
        <name>Zn(2+)</name>
        <dbReference type="ChEBI" id="CHEBI:29105"/>
        <note>catalytic</note>
    </ligand>
</feature>
<keyword evidence="18" id="KW-1185">Reference proteome</keyword>
<proteinExistence type="inferred from homology"/>
<dbReference type="FunFam" id="3.40.140.10:FF:000008">
    <property type="entry name" value="Cytidine deaminase"/>
    <property type="match status" value="1"/>
</dbReference>
<organism evidence="17 18">
    <name type="scientific">Geotoga petraea</name>
    <dbReference type="NCBI Taxonomy" id="28234"/>
    <lineage>
        <taxon>Bacteria</taxon>
        <taxon>Thermotogati</taxon>
        <taxon>Thermotogota</taxon>
        <taxon>Thermotogae</taxon>
        <taxon>Petrotogales</taxon>
        <taxon>Petrotogaceae</taxon>
        <taxon>Geotoga</taxon>
    </lineage>
</organism>
<evidence type="ECO:0000256" key="10">
    <source>
        <dbReference type="ARBA" id="ARBA00049252"/>
    </source>
</evidence>
<reference evidence="17 18" key="1">
    <citation type="submission" date="2016-10" db="EMBL/GenBank/DDBJ databases">
        <authorList>
            <person name="de Groot N.N."/>
        </authorList>
    </citation>
    <scope>NUCLEOTIDE SEQUENCE [LARGE SCALE GENOMIC DNA]</scope>
    <source>
        <strain evidence="17 18">WG14</strain>
    </source>
</reference>
<feature type="binding site" evidence="13">
    <location>
        <begin position="41"/>
        <end position="47"/>
    </location>
    <ligand>
        <name>substrate</name>
    </ligand>
</feature>
<dbReference type="GO" id="GO:0055086">
    <property type="term" value="P:nucleobase-containing small molecule metabolic process"/>
    <property type="evidence" value="ECO:0007669"/>
    <property type="project" value="UniProtKB-ARBA"/>
</dbReference>
<evidence type="ECO:0000256" key="12">
    <source>
        <dbReference type="PIRSR" id="PIRSR606262-1"/>
    </source>
</evidence>
<dbReference type="NCBIfam" id="TIGR01354">
    <property type="entry name" value="cyt_deam_tetra"/>
    <property type="match status" value="1"/>
</dbReference>
<dbReference type="GO" id="GO:0008270">
    <property type="term" value="F:zinc ion binding"/>
    <property type="evidence" value="ECO:0007669"/>
    <property type="project" value="UniProtKB-UniRule"/>
</dbReference>
<dbReference type="InterPro" id="IPR006262">
    <property type="entry name" value="Cyt_deam_tetra"/>
</dbReference>
<keyword evidence="7 15" id="KW-0378">Hydrolase</keyword>
<evidence type="ECO:0000256" key="11">
    <source>
        <dbReference type="ARBA" id="ARBA00049558"/>
    </source>
</evidence>
<dbReference type="PROSITE" id="PS51747">
    <property type="entry name" value="CYT_DCMP_DEAMINASES_2"/>
    <property type="match status" value="1"/>
</dbReference>
<keyword evidence="8 14" id="KW-0862">Zinc</keyword>
<dbReference type="GO" id="GO:0005829">
    <property type="term" value="C:cytosol"/>
    <property type="evidence" value="ECO:0007669"/>
    <property type="project" value="TreeGrafter"/>
</dbReference>
<evidence type="ECO:0000256" key="2">
    <source>
        <dbReference type="ARBA" id="ARBA00003949"/>
    </source>
</evidence>
<dbReference type="Gene3D" id="3.40.140.10">
    <property type="entry name" value="Cytidine Deaminase, domain 2"/>
    <property type="match status" value="1"/>
</dbReference>
<dbReference type="InterPro" id="IPR050202">
    <property type="entry name" value="Cyt/Deoxycyt_deaminase"/>
</dbReference>
<evidence type="ECO:0000256" key="14">
    <source>
        <dbReference type="PIRSR" id="PIRSR606262-3"/>
    </source>
</evidence>
<keyword evidence="6 14" id="KW-0479">Metal-binding</keyword>
<dbReference type="EC" id="3.5.4.5" evidence="4 15"/>
<comment type="catalytic activity">
    <reaction evidence="10 15">
        <text>2'-deoxycytidine + H2O + H(+) = 2'-deoxyuridine + NH4(+)</text>
        <dbReference type="Rhea" id="RHEA:13433"/>
        <dbReference type="ChEBI" id="CHEBI:15377"/>
        <dbReference type="ChEBI" id="CHEBI:15378"/>
        <dbReference type="ChEBI" id="CHEBI:15698"/>
        <dbReference type="ChEBI" id="CHEBI:16450"/>
        <dbReference type="ChEBI" id="CHEBI:28938"/>
        <dbReference type="EC" id="3.5.4.5"/>
    </reaction>
</comment>
<dbReference type="Proteomes" id="UP000199322">
    <property type="component" value="Unassembled WGS sequence"/>
</dbReference>
<evidence type="ECO:0000256" key="1">
    <source>
        <dbReference type="ARBA" id="ARBA00001947"/>
    </source>
</evidence>
<evidence type="ECO:0000256" key="15">
    <source>
        <dbReference type="RuleBase" id="RU364006"/>
    </source>
</evidence>
<dbReference type="NCBIfam" id="NF004064">
    <property type="entry name" value="PRK05578.1"/>
    <property type="match status" value="1"/>
</dbReference>
<feature type="domain" description="CMP/dCMP-type deaminase" evidence="16">
    <location>
        <begin position="1"/>
        <end position="125"/>
    </location>
</feature>
<evidence type="ECO:0000256" key="6">
    <source>
        <dbReference type="ARBA" id="ARBA00022723"/>
    </source>
</evidence>
<sequence length="130" mass="14570">MIDTLYKKALEVRENAYVPYSDFRVGAALLTEDGEIYLGANVENASYSLSICAERNAIFKANADGKRKFKALMVVADTERPISPCGACRQVMAEFGDYDVYLANLKGDIKEATSFELLPYNFNKEDMDEK</sequence>
<dbReference type="GO" id="GO:0004126">
    <property type="term" value="F:cytidine deaminase activity"/>
    <property type="evidence" value="ECO:0007669"/>
    <property type="project" value="UniProtKB-UniRule"/>
</dbReference>
<comment type="catalytic activity">
    <reaction evidence="11 15">
        <text>cytidine + H2O + H(+) = uridine + NH4(+)</text>
        <dbReference type="Rhea" id="RHEA:16069"/>
        <dbReference type="ChEBI" id="CHEBI:15377"/>
        <dbReference type="ChEBI" id="CHEBI:15378"/>
        <dbReference type="ChEBI" id="CHEBI:16704"/>
        <dbReference type="ChEBI" id="CHEBI:17562"/>
        <dbReference type="ChEBI" id="CHEBI:28938"/>
        <dbReference type="EC" id="3.5.4.5"/>
    </reaction>
</comment>
<dbReference type="Pfam" id="PF00383">
    <property type="entry name" value="dCMP_cyt_deam_1"/>
    <property type="match status" value="1"/>
</dbReference>
<feature type="binding site" evidence="14">
    <location>
        <position position="85"/>
    </location>
    <ligand>
        <name>Zn(2+)</name>
        <dbReference type="ChEBI" id="CHEBI:29105"/>
        <note>catalytic</note>
    </ligand>
</feature>
<evidence type="ECO:0000256" key="8">
    <source>
        <dbReference type="ARBA" id="ARBA00022833"/>
    </source>
</evidence>
<dbReference type="AlphaFoldDB" id="A0A1G6NNT6"/>
<evidence type="ECO:0000256" key="9">
    <source>
        <dbReference type="ARBA" id="ARBA00032005"/>
    </source>
</evidence>
<dbReference type="STRING" id="28234.SAMN04488588_1587"/>
<feature type="binding site" evidence="14">
    <location>
        <position position="88"/>
    </location>
    <ligand>
        <name>Zn(2+)</name>
        <dbReference type="ChEBI" id="CHEBI:29105"/>
        <note>catalytic</note>
    </ligand>
</feature>
<evidence type="ECO:0000256" key="4">
    <source>
        <dbReference type="ARBA" id="ARBA00012783"/>
    </source>
</evidence>
<dbReference type="InterPro" id="IPR016192">
    <property type="entry name" value="APOBEC/CMP_deaminase_Zn-bd"/>
</dbReference>
<comment type="similarity">
    <text evidence="3 15">Belongs to the cytidine and deoxycytidylate deaminase family.</text>
</comment>
<dbReference type="GO" id="GO:0072527">
    <property type="term" value="P:pyrimidine-containing compound metabolic process"/>
    <property type="evidence" value="ECO:0007669"/>
    <property type="project" value="UniProtKB-ARBA"/>
</dbReference>
<dbReference type="PROSITE" id="PS00903">
    <property type="entry name" value="CYT_DCMP_DEAMINASES_1"/>
    <property type="match status" value="1"/>
</dbReference>
<comment type="cofactor">
    <cofactor evidence="1 14 15">
        <name>Zn(2+)</name>
        <dbReference type="ChEBI" id="CHEBI:29105"/>
    </cofactor>
</comment>
<dbReference type="EMBL" id="FMYV01000006">
    <property type="protein sequence ID" value="SDC68825.1"/>
    <property type="molecule type" value="Genomic_DNA"/>
</dbReference>
<evidence type="ECO:0000256" key="3">
    <source>
        <dbReference type="ARBA" id="ARBA00006576"/>
    </source>
</evidence>
<dbReference type="InterPro" id="IPR016193">
    <property type="entry name" value="Cytidine_deaminase-like"/>
</dbReference>
<comment type="function">
    <text evidence="2 15">This enzyme scavenges exogenous and endogenous cytidine and 2'-deoxycytidine for UMP synthesis.</text>
</comment>
<dbReference type="PANTHER" id="PTHR11644">
    <property type="entry name" value="CYTIDINE DEAMINASE"/>
    <property type="match status" value="1"/>
</dbReference>
<evidence type="ECO:0000256" key="7">
    <source>
        <dbReference type="ARBA" id="ARBA00022801"/>
    </source>
</evidence>
<name>A0A1G6NNT6_9BACT</name>
<dbReference type="GO" id="GO:0042802">
    <property type="term" value="F:identical protein binding"/>
    <property type="evidence" value="ECO:0007669"/>
    <property type="project" value="UniProtKB-ARBA"/>
</dbReference>
<evidence type="ECO:0000313" key="18">
    <source>
        <dbReference type="Proteomes" id="UP000199322"/>
    </source>
</evidence>
<dbReference type="SUPFAM" id="SSF53927">
    <property type="entry name" value="Cytidine deaminase-like"/>
    <property type="match status" value="1"/>
</dbReference>
<evidence type="ECO:0000313" key="17">
    <source>
        <dbReference type="EMBL" id="SDC68825.1"/>
    </source>
</evidence>
<feature type="active site" description="Proton donor" evidence="12">
    <location>
        <position position="54"/>
    </location>
</feature>
<gene>
    <name evidence="17" type="ORF">SAMN04488588_1587</name>
</gene>
<accession>A0A1G6NNT6</accession>
<evidence type="ECO:0000259" key="16">
    <source>
        <dbReference type="PROSITE" id="PS51747"/>
    </source>
</evidence>
<dbReference type="CDD" id="cd01283">
    <property type="entry name" value="cytidine_deaminase"/>
    <property type="match status" value="1"/>
</dbReference>